<dbReference type="Gene3D" id="1.10.533.10">
    <property type="entry name" value="Death Domain, Fas"/>
    <property type="match status" value="1"/>
</dbReference>
<dbReference type="GO" id="GO:0042981">
    <property type="term" value="P:regulation of apoptotic process"/>
    <property type="evidence" value="ECO:0007669"/>
    <property type="project" value="InterPro"/>
</dbReference>
<dbReference type="PROSITE" id="PS50011">
    <property type="entry name" value="PROTEIN_KINASE_DOM"/>
    <property type="match status" value="1"/>
</dbReference>
<organism evidence="3 4">
    <name type="scientific">Eptatretus burgeri</name>
    <name type="common">Inshore hagfish</name>
    <dbReference type="NCBI Taxonomy" id="7764"/>
    <lineage>
        <taxon>Eukaryota</taxon>
        <taxon>Metazoa</taxon>
        <taxon>Chordata</taxon>
        <taxon>Craniata</taxon>
        <taxon>Vertebrata</taxon>
        <taxon>Cyclostomata</taxon>
        <taxon>Myxini</taxon>
        <taxon>Myxiniformes</taxon>
        <taxon>Myxinidae</taxon>
        <taxon>Eptatretinae</taxon>
        <taxon>Eptatretus</taxon>
    </lineage>
</organism>
<dbReference type="InterPro" id="IPR051681">
    <property type="entry name" value="Ser/Thr_Kinases-Pseudokinases"/>
</dbReference>
<sequence>MVNEKIEWSTSFRILYEISHGLHFLHNLSPPLPHGNLKPSNVLFDEKFHVKLSDAGLHLCRQLGVSHSHNRGYTSRPSSMTYCPPEAFSLGTVTSPAQDIYSLSVISWEVLSQKKPYKDTMDMVSMMAVVAGQRPDLSEEGLPATTPYRERVSQLLHRGWATLPGNRPDIQECVAELSCMYSVIQDDAIKQVHREVGTEELQEELIPLNLSNSPRMSCSIQGQPCPTQAAGGLENANEAGNTFHSITSNTLPQSRINDREQVPLILNIPGNSESKICNIPSRASATPTPLHKIETHQETQEEHVVPDEVQKVFRVPPRLQTTPQLPLSTAGAAKTSQLLLQAKLNSATSDMKRALRVSSLAHPFQVPHCENHINPVLSNVTTKAAAYSGMTLPEGPEVLHCSAIPNRNVPLALSSRNDEQFPSCCTKLSKGKAHLNDTSSNIAVETTKSVLQHQDNSIIKQSTVRCLHCKNIHAVDSVASCWLQLWRESLVETTTPAILNKALDRMRANGLLEIENYEKICAEQTRMARVRALLDICQCLGDKAANVVAQVLKSNFVTPLSQTLSSSVSPR</sequence>
<dbReference type="PANTHER" id="PTHR44329">
    <property type="entry name" value="SERINE/THREONINE-PROTEIN KINASE TNNI3K-RELATED"/>
    <property type="match status" value="1"/>
</dbReference>
<dbReference type="InterPro" id="IPR001315">
    <property type="entry name" value="CARD"/>
</dbReference>
<reference evidence="3" key="1">
    <citation type="submission" date="2025-08" db="UniProtKB">
        <authorList>
            <consortium name="Ensembl"/>
        </authorList>
    </citation>
    <scope>IDENTIFICATION</scope>
</reference>
<dbReference type="InterPro" id="IPR000719">
    <property type="entry name" value="Prot_kinase_dom"/>
</dbReference>
<protein>
    <recommendedName>
        <fullName evidence="5">Receptor-interacting serine/threonine-protein kinase 2</fullName>
    </recommendedName>
</protein>
<dbReference type="InterPro" id="IPR011009">
    <property type="entry name" value="Kinase-like_dom_sf"/>
</dbReference>
<feature type="domain" description="CARD" evidence="2">
    <location>
        <begin position="475"/>
        <end position="553"/>
    </location>
</feature>
<dbReference type="Ensembl" id="ENSEBUT00000004660.1">
    <property type="protein sequence ID" value="ENSEBUP00000004236.1"/>
    <property type="gene ID" value="ENSEBUG00000003002.1"/>
</dbReference>
<evidence type="ECO:0008006" key="5">
    <source>
        <dbReference type="Google" id="ProtNLM"/>
    </source>
</evidence>
<dbReference type="SMART" id="SM00220">
    <property type="entry name" value="S_TKc"/>
    <property type="match status" value="1"/>
</dbReference>
<keyword evidence="4" id="KW-1185">Reference proteome</keyword>
<dbReference type="GO" id="GO:0045087">
    <property type="term" value="P:innate immune response"/>
    <property type="evidence" value="ECO:0007669"/>
    <property type="project" value="TreeGrafter"/>
</dbReference>
<dbReference type="GO" id="GO:0043123">
    <property type="term" value="P:positive regulation of canonical NF-kappaB signal transduction"/>
    <property type="evidence" value="ECO:0007669"/>
    <property type="project" value="UniProtKB-ARBA"/>
</dbReference>
<dbReference type="InterPro" id="IPR011029">
    <property type="entry name" value="DEATH-like_dom_sf"/>
</dbReference>
<dbReference type="Gene3D" id="1.10.510.10">
    <property type="entry name" value="Transferase(Phosphotransferase) domain 1"/>
    <property type="match status" value="1"/>
</dbReference>
<dbReference type="Pfam" id="PF00619">
    <property type="entry name" value="CARD"/>
    <property type="match status" value="1"/>
</dbReference>
<dbReference type="Pfam" id="PF07714">
    <property type="entry name" value="PK_Tyr_Ser-Thr"/>
    <property type="match status" value="1"/>
</dbReference>
<dbReference type="GeneTree" id="ENSGT00940000156113"/>
<evidence type="ECO:0000259" key="2">
    <source>
        <dbReference type="PROSITE" id="PS50209"/>
    </source>
</evidence>
<feature type="domain" description="Protein kinase" evidence="1">
    <location>
        <begin position="1"/>
        <end position="184"/>
    </location>
</feature>
<evidence type="ECO:0000313" key="4">
    <source>
        <dbReference type="Proteomes" id="UP000694388"/>
    </source>
</evidence>
<dbReference type="SUPFAM" id="SSF47986">
    <property type="entry name" value="DEATH domain"/>
    <property type="match status" value="1"/>
</dbReference>
<dbReference type="InterPro" id="IPR001245">
    <property type="entry name" value="Ser-Thr/Tyr_kinase_cat_dom"/>
</dbReference>
<dbReference type="PANTHER" id="PTHR44329:SF9">
    <property type="entry name" value="RECEPTOR-INTERACTING SERINE_THREONINE-PROTEIN KINASE 2"/>
    <property type="match status" value="1"/>
</dbReference>
<evidence type="ECO:0000259" key="1">
    <source>
        <dbReference type="PROSITE" id="PS50011"/>
    </source>
</evidence>
<dbReference type="Proteomes" id="UP000694388">
    <property type="component" value="Unplaced"/>
</dbReference>
<dbReference type="PROSITE" id="PS50209">
    <property type="entry name" value="CARD"/>
    <property type="match status" value="1"/>
</dbReference>
<dbReference type="GO" id="GO:0031349">
    <property type="term" value="P:positive regulation of defense response"/>
    <property type="evidence" value="ECO:0007669"/>
    <property type="project" value="UniProtKB-ARBA"/>
</dbReference>
<proteinExistence type="predicted"/>
<name>A0A8C4N9A4_EPTBU</name>
<reference evidence="3" key="2">
    <citation type="submission" date="2025-09" db="UniProtKB">
        <authorList>
            <consortium name="Ensembl"/>
        </authorList>
    </citation>
    <scope>IDENTIFICATION</scope>
</reference>
<dbReference type="GO" id="GO:0004706">
    <property type="term" value="F:JUN kinase kinase kinase activity"/>
    <property type="evidence" value="ECO:0007669"/>
    <property type="project" value="TreeGrafter"/>
</dbReference>
<evidence type="ECO:0000313" key="3">
    <source>
        <dbReference type="Ensembl" id="ENSEBUP00000004236.1"/>
    </source>
</evidence>
<dbReference type="AlphaFoldDB" id="A0A8C4N9A4"/>
<dbReference type="SUPFAM" id="SSF56112">
    <property type="entry name" value="Protein kinase-like (PK-like)"/>
    <property type="match status" value="1"/>
</dbReference>
<dbReference type="GO" id="GO:0005524">
    <property type="term" value="F:ATP binding"/>
    <property type="evidence" value="ECO:0007669"/>
    <property type="project" value="InterPro"/>
</dbReference>
<accession>A0A8C4N9A4</accession>